<dbReference type="AlphaFoldDB" id="A0A0N0GW57"/>
<sequence length="758" mass="83203">MNELSPHAAQVHAAMVGPAPDLDGSGGVWAACTRLTPVELGTLLPTVYRILGDEGAPGHARRAAREVTWVKTQPSFTAAALTDFYAALAESPKPTHVCLAAGALLRCADPWDQPALAAPATALVAAASVTDDHIVGAALAVAALAGPTAEAELVTRLRAAYENSPLRLAELEVIRTTGARERAWLAEDRRYATPSGTWPPLTDQAGEHPRHTPHTFSPPFAELARRTLHSAADHLAAIHAGQVPYAADKAFTPADTETLRRAARLALRHDEPWAGDVLTTLLPQLSVAPTAARTLPSQGACIVLAQAVEAYPTPESVAALREARRVVRHAGVTKKLDRILHRAERNLGRRPEILVRLPGLGYGPDGTRRIRCGAYTAVLTAADEPTLAWERADGRPLRSLPSAARRDHPETVTAARDVLRKTRAQIRTLLRGLEGGFLEASHLNGTVYRFDRWREALATHPVVGAAVRRLIWEIEYAPGDWRATLPEADRSHGPDPAPSAAVRLWHPARATEAERHRWRDRITDLRLRQPFRQAYREHYLPEEADETGTTAMFHGHLVRIESVLGLAARHGWSIEDDCLALSLPGVTAYFGVAAKLYPGATGWAEAQDVHLVRGLDPVKRSEILRSVDLLISASSYAWRDTTDPTHSPSPAHDRDSWRELNRLYELPLRQTARLRREALQRIFAGHISSGRVEFGPRHLRLNGHDIHLATGRVTRDGDPVDIVLPESRGARPLPFLPYDEKLLERIVHMAEELMARQT</sequence>
<evidence type="ECO:0000313" key="3">
    <source>
        <dbReference type="Proteomes" id="UP000037982"/>
    </source>
</evidence>
<dbReference type="Proteomes" id="UP000037982">
    <property type="component" value="Unassembled WGS sequence"/>
</dbReference>
<comment type="caution">
    <text evidence="2">The sequence shown here is derived from an EMBL/GenBank/DDBJ whole genome shotgun (WGS) entry which is preliminary data.</text>
</comment>
<keyword evidence="3" id="KW-1185">Reference proteome</keyword>
<name>A0A0N0GW57_9ACTN</name>
<proteinExistence type="predicted"/>
<evidence type="ECO:0000313" key="2">
    <source>
        <dbReference type="EMBL" id="KPC59869.1"/>
    </source>
</evidence>
<accession>A0A0N0GW57</accession>
<gene>
    <name evidence="2" type="ORF">ADL29_32580</name>
</gene>
<dbReference type="PATRIC" id="fig|66876.3.peg.7183"/>
<dbReference type="InterPro" id="IPR025406">
    <property type="entry name" value="DUF4132"/>
</dbReference>
<reference evidence="3" key="1">
    <citation type="submission" date="2015-07" db="EMBL/GenBank/DDBJ databases">
        <authorList>
            <person name="Ju K.-S."/>
            <person name="Doroghazi J.R."/>
            <person name="Metcalf W.W."/>
        </authorList>
    </citation>
    <scope>NUCLEOTIDE SEQUENCE [LARGE SCALE GENOMIC DNA]</scope>
    <source>
        <strain evidence="3">NRRL ISP-5002</strain>
    </source>
</reference>
<dbReference type="EMBL" id="LGKG01000172">
    <property type="protein sequence ID" value="KPC59869.1"/>
    <property type="molecule type" value="Genomic_DNA"/>
</dbReference>
<organism evidence="2 3">
    <name type="scientific">Streptomyces chattanoogensis</name>
    <dbReference type="NCBI Taxonomy" id="66876"/>
    <lineage>
        <taxon>Bacteria</taxon>
        <taxon>Bacillati</taxon>
        <taxon>Actinomycetota</taxon>
        <taxon>Actinomycetes</taxon>
        <taxon>Kitasatosporales</taxon>
        <taxon>Streptomycetaceae</taxon>
        <taxon>Streptomyces</taxon>
    </lineage>
</organism>
<evidence type="ECO:0000259" key="1">
    <source>
        <dbReference type="Pfam" id="PF13569"/>
    </source>
</evidence>
<protein>
    <recommendedName>
        <fullName evidence="1">DUF4132 domain-containing protein</fullName>
    </recommendedName>
</protein>
<dbReference type="Pfam" id="PF13569">
    <property type="entry name" value="DUF4132"/>
    <property type="match status" value="1"/>
</dbReference>
<feature type="domain" description="DUF4132" evidence="1">
    <location>
        <begin position="394"/>
        <end position="572"/>
    </location>
</feature>